<dbReference type="EMBL" id="GBRH01274894">
    <property type="protein sequence ID" value="JAD23001.1"/>
    <property type="molecule type" value="Transcribed_RNA"/>
</dbReference>
<organism evidence="1">
    <name type="scientific">Arundo donax</name>
    <name type="common">Giant reed</name>
    <name type="synonym">Donax arundinaceus</name>
    <dbReference type="NCBI Taxonomy" id="35708"/>
    <lineage>
        <taxon>Eukaryota</taxon>
        <taxon>Viridiplantae</taxon>
        <taxon>Streptophyta</taxon>
        <taxon>Embryophyta</taxon>
        <taxon>Tracheophyta</taxon>
        <taxon>Spermatophyta</taxon>
        <taxon>Magnoliopsida</taxon>
        <taxon>Liliopsida</taxon>
        <taxon>Poales</taxon>
        <taxon>Poaceae</taxon>
        <taxon>PACMAD clade</taxon>
        <taxon>Arundinoideae</taxon>
        <taxon>Arundineae</taxon>
        <taxon>Arundo</taxon>
    </lineage>
</organism>
<reference evidence="1" key="1">
    <citation type="submission" date="2014-09" db="EMBL/GenBank/DDBJ databases">
        <authorList>
            <person name="Magalhaes I.L.F."/>
            <person name="Oliveira U."/>
            <person name="Santos F.R."/>
            <person name="Vidigal T.H.D.A."/>
            <person name="Brescovit A.D."/>
            <person name="Santos A.J."/>
        </authorList>
    </citation>
    <scope>NUCLEOTIDE SEQUENCE</scope>
    <source>
        <tissue evidence="1">Shoot tissue taken approximately 20 cm above the soil surface</tissue>
    </source>
</reference>
<protein>
    <submittedName>
        <fullName evidence="1">Uncharacterized protein</fullName>
    </submittedName>
</protein>
<proteinExistence type="predicted"/>
<dbReference type="AlphaFoldDB" id="A0A0A8Y9I0"/>
<name>A0A0A8Y9I0_ARUDO</name>
<evidence type="ECO:0000313" key="1">
    <source>
        <dbReference type="EMBL" id="JAD23001.1"/>
    </source>
</evidence>
<sequence>MMYLAFSDWSIFLVSIKYDIHIDHVFT</sequence>
<accession>A0A0A8Y9I0</accession>
<reference evidence="1" key="2">
    <citation type="journal article" date="2015" name="Data Brief">
        <title>Shoot transcriptome of the giant reed, Arundo donax.</title>
        <authorList>
            <person name="Barrero R.A."/>
            <person name="Guerrero F.D."/>
            <person name="Moolhuijzen P."/>
            <person name="Goolsby J.A."/>
            <person name="Tidwell J."/>
            <person name="Bellgard S.E."/>
            <person name="Bellgard M.I."/>
        </authorList>
    </citation>
    <scope>NUCLEOTIDE SEQUENCE</scope>
    <source>
        <tissue evidence="1">Shoot tissue taken approximately 20 cm above the soil surface</tissue>
    </source>
</reference>